<organism evidence="6 7">
    <name type="scientific">Mycolicibacterium pallens</name>
    <dbReference type="NCBI Taxonomy" id="370524"/>
    <lineage>
        <taxon>Bacteria</taxon>
        <taxon>Bacillati</taxon>
        <taxon>Actinomycetota</taxon>
        <taxon>Actinomycetes</taxon>
        <taxon>Mycobacteriales</taxon>
        <taxon>Mycobacteriaceae</taxon>
        <taxon>Mycolicibacterium</taxon>
    </lineage>
</organism>
<evidence type="ECO:0000256" key="1">
    <source>
        <dbReference type="ARBA" id="ARBA00001947"/>
    </source>
</evidence>
<dbReference type="RefSeq" id="WP_220045668.1">
    <property type="nucleotide sequence ID" value="NZ_BAAAVX010000014.1"/>
</dbReference>
<dbReference type="Gene3D" id="3.40.50.10310">
    <property type="entry name" value="Creatininase"/>
    <property type="match status" value="1"/>
</dbReference>
<evidence type="ECO:0000313" key="6">
    <source>
        <dbReference type="EMBL" id="QYL15279.1"/>
    </source>
</evidence>
<dbReference type="InterPro" id="IPR024087">
    <property type="entry name" value="Creatininase-like_sf"/>
</dbReference>
<dbReference type="InterPro" id="IPR003785">
    <property type="entry name" value="Creatininase/forma_Hydrolase"/>
</dbReference>
<keyword evidence="7" id="KW-1185">Reference proteome</keyword>
<keyword evidence="4" id="KW-0862">Zinc</keyword>
<sequence>MSNRWDDLNSVQIAGRLAADPDTVALIPVGATEQHGPHLPVGTDTIVATAVAEAAAADLGLVLPAIAFGASFFHGTTLPGTVAFTGEDTAATAVRVAEACVDSGVRRIVFVNGHVGNNAPLWLACDRFRRQHPDRRIGVMQWWDLTPDIAGRATEDAVDWHANAAETSLMLAIRPELVDIDAMRGADDPDRTAGTVFRYPVHQVSTNGVTGHPSRASKTYGLELWADVVAAARDLVERAHRETPPLG</sequence>
<evidence type="ECO:0000256" key="5">
    <source>
        <dbReference type="ARBA" id="ARBA00024029"/>
    </source>
</evidence>
<dbReference type="PANTHER" id="PTHR35005:SF1">
    <property type="entry name" value="2-AMINO-5-FORMYLAMINO-6-RIBOSYLAMINOPYRIMIDIN-4(3H)-ONE 5'-MONOPHOSPHATE DEFORMYLASE"/>
    <property type="match status" value="1"/>
</dbReference>
<proteinExistence type="inferred from homology"/>
<dbReference type="Pfam" id="PF02633">
    <property type="entry name" value="Creatininase"/>
    <property type="match status" value="1"/>
</dbReference>
<evidence type="ECO:0000256" key="3">
    <source>
        <dbReference type="ARBA" id="ARBA00022801"/>
    </source>
</evidence>
<accession>A0ABX8VBW3</accession>
<comment type="cofactor">
    <cofactor evidence="1">
        <name>Zn(2+)</name>
        <dbReference type="ChEBI" id="CHEBI:29105"/>
    </cofactor>
</comment>
<evidence type="ECO:0000256" key="4">
    <source>
        <dbReference type="ARBA" id="ARBA00022833"/>
    </source>
</evidence>
<protein>
    <submittedName>
        <fullName evidence="6">Creatininase family protein</fullName>
    </submittedName>
</protein>
<evidence type="ECO:0000256" key="2">
    <source>
        <dbReference type="ARBA" id="ARBA00022723"/>
    </source>
</evidence>
<keyword evidence="2" id="KW-0479">Metal-binding</keyword>
<dbReference type="SUPFAM" id="SSF102215">
    <property type="entry name" value="Creatininase"/>
    <property type="match status" value="1"/>
</dbReference>
<name>A0ABX8VBW3_9MYCO</name>
<dbReference type="PANTHER" id="PTHR35005">
    <property type="entry name" value="3-DEHYDRO-SCYLLO-INOSOSE HYDROLASE"/>
    <property type="match status" value="1"/>
</dbReference>
<dbReference type="EMBL" id="CP080333">
    <property type="protein sequence ID" value="QYL15279.1"/>
    <property type="molecule type" value="Genomic_DNA"/>
</dbReference>
<comment type="similarity">
    <text evidence="5">Belongs to the creatininase superfamily.</text>
</comment>
<dbReference type="Proteomes" id="UP000825367">
    <property type="component" value="Chromosome"/>
</dbReference>
<reference evidence="6 7" key="1">
    <citation type="submission" date="2021-07" db="EMBL/GenBank/DDBJ databases">
        <title>Whole genome sequencing of non-tuberculosis mycobacteria type-strains.</title>
        <authorList>
            <person name="Igarashi Y."/>
            <person name="Osugi A."/>
            <person name="Mitarai S."/>
        </authorList>
    </citation>
    <scope>NUCLEOTIDE SEQUENCE [LARGE SCALE GENOMIC DNA]</scope>
    <source>
        <strain evidence="6 7">JCM 16370</strain>
    </source>
</reference>
<keyword evidence="3" id="KW-0378">Hydrolase</keyword>
<gene>
    <name evidence="6" type="ORF">K0O64_19370</name>
</gene>
<evidence type="ECO:0000313" key="7">
    <source>
        <dbReference type="Proteomes" id="UP000825367"/>
    </source>
</evidence>